<dbReference type="Gene3D" id="3.40.190.10">
    <property type="entry name" value="Periplasmic binding protein-like II"/>
    <property type="match status" value="1"/>
</dbReference>
<accession>A0A7K1UJN3</accession>
<comment type="caution">
    <text evidence="4">The sequence shown here is derived from an EMBL/GenBank/DDBJ whole genome shotgun (WGS) entry which is preliminary data.</text>
</comment>
<dbReference type="Pfam" id="PF00496">
    <property type="entry name" value="SBP_bac_5"/>
    <property type="match status" value="1"/>
</dbReference>
<dbReference type="Gene3D" id="3.90.76.10">
    <property type="entry name" value="Dipeptide-binding Protein, Domain 1"/>
    <property type="match status" value="1"/>
</dbReference>
<dbReference type="InterPro" id="IPR000914">
    <property type="entry name" value="SBP_5_dom"/>
</dbReference>
<organism evidence="4 5">
    <name type="scientific">Nesterenkonia alkaliphila</name>
    <dbReference type="NCBI Taxonomy" id="1463631"/>
    <lineage>
        <taxon>Bacteria</taxon>
        <taxon>Bacillati</taxon>
        <taxon>Actinomycetota</taxon>
        <taxon>Actinomycetes</taxon>
        <taxon>Micrococcales</taxon>
        <taxon>Micrococcaceae</taxon>
        <taxon>Nesterenkonia</taxon>
    </lineage>
</organism>
<dbReference type="Proteomes" id="UP000460157">
    <property type="component" value="Unassembled WGS sequence"/>
</dbReference>
<evidence type="ECO:0000256" key="1">
    <source>
        <dbReference type="ARBA" id="ARBA00022729"/>
    </source>
</evidence>
<dbReference type="GO" id="GO:0015833">
    <property type="term" value="P:peptide transport"/>
    <property type="evidence" value="ECO:0007669"/>
    <property type="project" value="TreeGrafter"/>
</dbReference>
<evidence type="ECO:0000313" key="4">
    <source>
        <dbReference type="EMBL" id="MVT26705.1"/>
    </source>
</evidence>
<dbReference type="EMBL" id="WRPM01000071">
    <property type="protein sequence ID" value="MVT26705.1"/>
    <property type="molecule type" value="Genomic_DNA"/>
</dbReference>
<dbReference type="PANTHER" id="PTHR30290:SF38">
    <property type="entry name" value="D,D-DIPEPTIDE-BINDING PERIPLASMIC PROTEIN DDPA-RELATED"/>
    <property type="match status" value="1"/>
</dbReference>
<evidence type="ECO:0000259" key="3">
    <source>
        <dbReference type="Pfam" id="PF00496"/>
    </source>
</evidence>
<sequence length="520" mass="56284">MPQHTRGRLTRYSPSRLLTGTAAAALLLSACSDSTEPAGDQTPAEGGELIIAAVAEPENVTEPVVDGSLAGYNYYYNVFDRLTMFDAEGQMQPELATEWEPNEDFTEWTYTIRDDVTFHDGEELTVDDVIFTYNEVLNSTDSSVTGYLNVLDTVEAGEEENTLIFTLNTSFSAFPSLTTAVSIVPEHVYSELGSEEFAQQPVGSGPFQFVSYTRGVEYVIERNEDYWGGAPSLERVTFQTVSDQDARLNGVISGSVDLGQISPNQVGAVADDPNIVIESVTSNGVVFLGVNTGAEGLDDPLVRQAIIHAVDRESIVENVLTGGGLANGQIVAQSVGGYDDSVQLPAYDPELAEQLLAEADYQGETITLEYATDGRIPLSTEVAQAIQGYLTAVGISVEMSGMDQSTLSNRVSATQDLRGLFLNTWAPSTMDGDMPATNFFCGGSNDYTHDETACGLVEAQREVDEQERTDVFGELAELNIEQGFIMPLYSPDNIYAANPNLDWQPRADGLFVLKDASLTE</sequence>
<feature type="signal peptide" evidence="2">
    <location>
        <begin position="1"/>
        <end position="24"/>
    </location>
</feature>
<dbReference type="GO" id="GO:0042597">
    <property type="term" value="C:periplasmic space"/>
    <property type="evidence" value="ECO:0007669"/>
    <property type="project" value="UniProtKB-ARBA"/>
</dbReference>
<reference evidence="4 5" key="1">
    <citation type="submission" date="2019-12" db="EMBL/GenBank/DDBJ databases">
        <title>Nesterenkonia muleiensis sp. nov., a novel actinobacterium isolated from sap of Populus euphratica.</title>
        <authorList>
            <person name="Wang R."/>
        </authorList>
    </citation>
    <scope>NUCLEOTIDE SEQUENCE [LARGE SCALE GENOMIC DNA]</scope>
    <source>
        <strain evidence="4 5">F10</strain>
    </source>
</reference>
<dbReference type="GO" id="GO:1904680">
    <property type="term" value="F:peptide transmembrane transporter activity"/>
    <property type="evidence" value="ECO:0007669"/>
    <property type="project" value="TreeGrafter"/>
</dbReference>
<protein>
    <recommendedName>
        <fullName evidence="3">Solute-binding protein family 5 domain-containing protein</fullName>
    </recommendedName>
</protein>
<dbReference type="AlphaFoldDB" id="A0A7K1UJN3"/>
<dbReference type="InterPro" id="IPR039424">
    <property type="entry name" value="SBP_5"/>
</dbReference>
<evidence type="ECO:0000256" key="2">
    <source>
        <dbReference type="SAM" id="SignalP"/>
    </source>
</evidence>
<keyword evidence="1 2" id="KW-0732">Signal</keyword>
<feature type="chain" id="PRO_5029599280" description="Solute-binding protein family 5 domain-containing protein" evidence="2">
    <location>
        <begin position="25"/>
        <end position="520"/>
    </location>
</feature>
<dbReference type="PIRSF" id="PIRSF002741">
    <property type="entry name" value="MppA"/>
    <property type="match status" value="1"/>
</dbReference>
<dbReference type="PROSITE" id="PS51257">
    <property type="entry name" value="PROKAR_LIPOPROTEIN"/>
    <property type="match status" value="1"/>
</dbReference>
<dbReference type="CDD" id="cd00995">
    <property type="entry name" value="PBP2_NikA_DppA_OppA_like"/>
    <property type="match status" value="1"/>
</dbReference>
<dbReference type="GO" id="GO:0043190">
    <property type="term" value="C:ATP-binding cassette (ABC) transporter complex"/>
    <property type="evidence" value="ECO:0007669"/>
    <property type="project" value="InterPro"/>
</dbReference>
<name>A0A7K1UJN3_9MICC</name>
<proteinExistence type="predicted"/>
<keyword evidence="5" id="KW-1185">Reference proteome</keyword>
<dbReference type="SUPFAM" id="SSF53850">
    <property type="entry name" value="Periplasmic binding protein-like II"/>
    <property type="match status" value="1"/>
</dbReference>
<gene>
    <name evidence="4" type="ORF">GNZ21_10100</name>
</gene>
<evidence type="ECO:0000313" key="5">
    <source>
        <dbReference type="Proteomes" id="UP000460157"/>
    </source>
</evidence>
<dbReference type="InterPro" id="IPR030678">
    <property type="entry name" value="Peptide/Ni-bd"/>
</dbReference>
<dbReference type="PANTHER" id="PTHR30290">
    <property type="entry name" value="PERIPLASMIC BINDING COMPONENT OF ABC TRANSPORTER"/>
    <property type="match status" value="1"/>
</dbReference>
<dbReference type="Gene3D" id="3.10.105.10">
    <property type="entry name" value="Dipeptide-binding Protein, Domain 3"/>
    <property type="match status" value="1"/>
</dbReference>
<feature type="domain" description="Solute-binding protein family 5" evidence="3">
    <location>
        <begin position="91"/>
        <end position="443"/>
    </location>
</feature>